<organism evidence="1 2">
    <name type="scientific">Brachybacterium equifaecis</name>
    <dbReference type="NCBI Taxonomy" id="2910770"/>
    <lineage>
        <taxon>Bacteria</taxon>
        <taxon>Bacillati</taxon>
        <taxon>Actinomycetota</taxon>
        <taxon>Actinomycetes</taxon>
        <taxon>Micrococcales</taxon>
        <taxon>Dermabacteraceae</taxon>
        <taxon>Brachybacterium</taxon>
    </lineage>
</organism>
<evidence type="ECO:0000313" key="2">
    <source>
        <dbReference type="Proteomes" id="UP001203761"/>
    </source>
</evidence>
<evidence type="ECO:0008006" key="3">
    <source>
        <dbReference type="Google" id="ProtNLM"/>
    </source>
</evidence>
<dbReference type="Pfam" id="PF20347">
    <property type="entry name" value="DUF6642"/>
    <property type="match status" value="1"/>
</dbReference>
<comment type="caution">
    <text evidence="1">The sequence shown here is derived from an EMBL/GenBank/DDBJ whole genome shotgun (WGS) entry which is preliminary data.</text>
</comment>
<dbReference type="RefSeq" id="WP_249738125.1">
    <property type="nucleotide sequence ID" value="NZ_JAKNCJ010000007.1"/>
</dbReference>
<protein>
    <recommendedName>
        <fullName evidence="3">CHAT domain-containing protein</fullName>
    </recommendedName>
</protein>
<dbReference type="InterPro" id="IPR046584">
    <property type="entry name" value="DUF6642"/>
</dbReference>
<dbReference type="Proteomes" id="UP001203761">
    <property type="component" value="Unassembled WGS sequence"/>
</dbReference>
<evidence type="ECO:0000313" key="1">
    <source>
        <dbReference type="EMBL" id="MCL6424047.1"/>
    </source>
</evidence>
<accession>A0ABT0R2A8</accession>
<dbReference type="EMBL" id="JAKNCJ010000007">
    <property type="protein sequence ID" value="MCL6424047.1"/>
    <property type="molecule type" value="Genomic_DNA"/>
</dbReference>
<name>A0ABT0R2A8_9MICO</name>
<sequence length="215" mass="24028">MNSTDRELPGIFCLEGEWSDDLQSRLSVRPLLELLESLEIAQSIHRDVATVGDFGYYLDKWQEDRYQNFGILYLAMHGDRETIHLGGDEVTLAELGEALKGLCAGRVIYFGSCSTMKAGDKELMEFAKMTKARAVVGYRRVVDWTEVAPFELVLLQELATRVRSTAIFRSLSDNHPVMAKKLGLVVATKSGVQKVALRERLGGETDKSGRRDGQL</sequence>
<keyword evidence="2" id="KW-1185">Reference proteome</keyword>
<gene>
    <name evidence="1" type="ORF">Bequi_11765</name>
</gene>
<reference evidence="1" key="1">
    <citation type="submission" date="2022-02" db="EMBL/GenBank/DDBJ databases">
        <authorList>
            <person name="Lee M."/>
            <person name="Kim S.-J."/>
            <person name="Jung M.-Y."/>
        </authorList>
    </citation>
    <scope>NUCLEOTIDE SEQUENCE</scope>
    <source>
        <strain evidence="1">JHP9</strain>
    </source>
</reference>
<proteinExistence type="predicted"/>